<dbReference type="PROSITE" id="PS50928">
    <property type="entry name" value="ABC_TM1"/>
    <property type="match status" value="1"/>
</dbReference>
<keyword evidence="6 7" id="KW-0472">Membrane</keyword>
<keyword evidence="10" id="KW-1185">Reference proteome</keyword>
<feature type="domain" description="ABC transmembrane type-1" evidence="8">
    <location>
        <begin position="71"/>
        <end position="259"/>
    </location>
</feature>
<protein>
    <submittedName>
        <fullName evidence="9">ABC transporter permease subunit</fullName>
    </submittedName>
</protein>
<dbReference type="InterPro" id="IPR000515">
    <property type="entry name" value="MetI-like"/>
</dbReference>
<evidence type="ECO:0000256" key="7">
    <source>
        <dbReference type="RuleBase" id="RU363032"/>
    </source>
</evidence>
<dbReference type="SUPFAM" id="SSF161098">
    <property type="entry name" value="MetI-like"/>
    <property type="match status" value="1"/>
</dbReference>
<proteinExistence type="inferred from homology"/>
<evidence type="ECO:0000256" key="6">
    <source>
        <dbReference type="ARBA" id="ARBA00023136"/>
    </source>
</evidence>
<evidence type="ECO:0000256" key="3">
    <source>
        <dbReference type="ARBA" id="ARBA00022475"/>
    </source>
</evidence>
<evidence type="ECO:0000313" key="10">
    <source>
        <dbReference type="Proteomes" id="UP000677305"/>
    </source>
</evidence>
<dbReference type="Gene3D" id="1.10.3720.10">
    <property type="entry name" value="MetI-like"/>
    <property type="match status" value="1"/>
</dbReference>
<dbReference type="PANTHER" id="PTHR43386">
    <property type="entry name" value="OLIGOPEPTIDE TRANSPORT SYSTEM PERMEASE PROTEIN APPC"/>
    <property type="match status" value="1"/>
</dbReference>
<feature type="transmembrane region" description="Helical" evidence="7">
    <location>
        <begin position="240"/>
        <end position="258"/>
    </location>
</feature>
<dbReference type="CDD" id="cd06261">
    <property type="entry name" value="TM_PBP2"/>
    <property type="match status" value="1"/>
</dbReference>
<dbReference type="PANTHER" id="PTHR43386:SF1">
    <property type="entry name" value="D,D-DIPEPTIDE TRANSPORT SYSTEM PERMEASE PROTEIN DDPC-RELATED"/>
    <property type="match status" value="1"/>
</dbReference>
<organism evidence="9 10">
    <name type="scientific">Vallitalea guaymasensis</name>
    <dbReference type="NCBI Taxonomy" id="1185412"/>
    <lineage>
        <taxon>Bacteria</taxon>
        <taxon>Bacillati</taxon>
        <taxon>Bacillota</taxon>
        <taxon>Clostridia</taxon>
        <taxon>Lachnospirales</taxon>
        <taxon>Vallitaleaceae</taxon>
        <taxon>Vallitalea</taxon>
    </lineage>
</organism>
<reference evidence="9 10" key="1">
    <citation type="submission" date="2020-07" db="EMBL/GenBank/DDBJ databases">
        <title>Vallitalea guaymasensis genome.</title>
        <authorList>
            <person name="Postec A."/>
        </authorList>
    </citation>
    <scope>NUCLEOTIDE SEQUENCE [LARGE SCALE GENOMIC DNA]</scope>
    <source>
        <strain evidence="9 10">Ra1766G1</strain>
    </source>
</reference>
<dbReference type="GO" id="GO:0055085">
    <property type="term" value="P:transmembrane transport"/>
    <property type="evidence" value="ECO:0007669"/>
    <property type="project" value="InterPro"/>
</dbReference>
<name>A0A8J8M7X5_9FIRM</name>
<evidence type="ECO:0000256" key="1">
    <source>
        <dbReference type="ARBA" id="ARBA00004651"/>
    </source>
</evidence>
<evidence type="ECO:0000313" key="9">
    <source>
        <dbReference type="EMBL" id="QUH27961.1"/>
    </source>
</evidence>
<dbReference type="AlphaFoldDB" id="A0A8J8M7X5"/>
<feature type="transmembrane region" description="Helical" evidence="7">
    <location>
        <begin position="133"/>
        <end position="153"/>
    </location>
</feature>
<dbReference type="InterPro" id="IPR025966">
    <property type="entry name" value="OppC_N"/>
</dbReference>
<keyword evidence="3" id="KW-1003">Cell membrane</keyword>
<comment type="similarity">
    <text evidence="7">Belongs to the binding-protein-dependent transport system permease family.</text>
</comment>
<feature type="transmembrane region" description="Helical" evidence="7">
    <location>
        <begin position="191"/>
        <end position="219"/>
    </location>
</feature>
<evidence type="ECO:0000256" key="2">
    <source>
        <dbReference type="ARBA" id="ARBA00022448"/>
    </source>
</evidence>
<feature type="transmembrane region" description="Helical" evidence="7">
    <location>
        <begin position="73"/>
        <end position="99"/>
    </location>
</feature>
<dbReference type="InterPro" id="IPR050366">
    <property type="entry name" value="BP-dependent_transpt_permease"/>
</dbReference>
<evidence type="ECO:0000256" key="4">
    <source>
        <dbReference type="ARBA" id="ARBA00022692"/>
    </source>
</evidence>
<dbReference type="Pfam" id="PF12911">
    <property type="entry name" value="OppC_N"/>
    <property type="match status" value="1"/>
</dbReference>
<dbReference type="InterPro" id="IPR035906">
    <property type="entry name" value="MetI-like_sf"/>
</dbReference>
<dbReference type="GO" id="GO:0005886">
    <property type="term" value="C:plasma membrane"/>
    <property type="evidence" value="ECO:0007669"/>
    <property type="project" value="UniProtKB-SubCell"/>
</dbReference>
<evidence type="ECO:0000256" key="5">
    <source>
        <dbReference type="ARBA" id="ARBA00022989"/>
    </source>
</evidence>
<feature type="transmembrane region" description="Helical" evidence="7">
    <location>
        <begin position="12"/>
        <end position="32"/>
    </location>
</feature>
<feature type="transmembrane region" description="Helical" evidence="7">
    <location>
        <begin position="106"/>
        <end position="127"/>
    </location>
</feature>
<dbReference type="EMBL" id="CP058561">
    <property type="protein sequence ID" value="QUH27961.1"/>
    <property type="molecule type" value="Genomic_DNA"/>
</dbReference>
<keyword evidence="5 7" id="KW-1133">Transmembrane helix</keyword>
<dbReference type="KEGG" id="vgu:HYG85_03135"/>
<accession>A0A8J8M7X5</accession>
<evidence type="ECO:0000259" key="8">
    <source>
        <dbReference type="PROSITE" id="PS50928"/>
    </source>
</evidence>
<keyword evidence="4 7" id="KW-0812">Transmembrane</keyword>
<gene>
    <name evidence="9" type="ORF">HYG85_03135</name>
</gene>
<dbReference type="Proteomes" id="UP000677305">
    <property type="component" value="Chromosome"/>
</dbReference>
<comment type="subcellular location">
    <subcellularLocation>
        <location evidence="1 7">Cell membrane</location>
        <topology evidence="1 7">Multi-pass membrane protein</topology>
    </subcellularLocation>
</comment>
<dbReference type="RefSeq" id="WP_212692245.1">
    <property type="nucleotide sequence ID" value="NZ_CP058561.1"/>
</dbReference>
<keyword evidence="2 7" id="KW-0813">Transport</keyword>
<dbReference type="Pfam" id="PF00528">
    <property type="entry name" value="BPD_transp_1"/>
    <property type="match status" value="1"/>
</dbReference>
<sequence length="271" mass="29434">MAKKIIKNRQAMIGMTMIMIVVLIGILAPLIAPNDPNEINTVMKFAPSSGKYPLGTDQLGRCLFSRLVYGAKYSLGIAFPTLLILATISMILGTFTAYLGGLSDRIFSAICNIFMAFPPIVVVLSLAGLMGEGIFNIIISVVLSMWVWHVKVIRSYVLMEKAKDYVIAAKIAGCSNLKIIFNHILPNVLPVMIVYFSTSIAALILMVSGYSFLGIGIGSDIPEWGSMLSSAKSFVSKPKLIFYPGFSILFTAAGFNLFGEALRDIVTPEEV</sequence>